<keyword evidence="8" id="KW-1185">Reference proteome</keyword>
<dbReference type="GO" id="GO:0016020">
    <property type="term" value="C:membrane"/>
    <property type="evidence" value="ECO:0007669"/>
    <property type="project" value="UniProtKB-SubCell"/>
</dbReference>
<keyword evidence="3 5" id="KW-1133">Transmembrane helix</keyword>
<proteinExistence type="predicted"/>
<keyword evidence="4 5" id="KW-0472">Membrane</keyword>
<evidence type="ECO:0000313" key="8">
    <source>
        <dbReference type="Proteomes" id="UP000095401"/>
    </source>
</evidence>
<reference evidence="8" key="1">
    <citation type="submission" date="2016-09" db="EMBL/GenBank/DDBJ databases">
        <title>Acidihalobacter prosperus F5.</title>
        <authorList>
            <person name="Khaleque H.N."/>
            <person name="Ramsay J.P."/>
            <person name="Kaksonen A.H."/>
            <person name="Boxall N.J."/>
            <person name="Watkin E.L.J."/>
        </authorList>
    </citation>
    <scope>NUCLEOTIDE SEQUENCE [LARGE SCALE GENOMIC DNA]</scope>
    <source>
        <strain evidence="8">F5</strain>
    </source>
</reference>
<dbReference type="InterPro" id="IPR036513">
    <property type="entry name" value="STAS_dom_sf"/>
</dbReference>
<feature type="transmembrane region" description="Helical" evidence="5">
    <location>
        <begin position="152"/>
        <end position="169"/>
    </location>
</feature>
<dbReference type="InterPro" id="IPR052706">
    <property type="entry name" value="Membrane-Transporter-like"/>
</dbReference>
<evidence type="ECO:0000259" key="6">
    <source>
        <dbReference type="PROSITE" id="PS50801"/>
    </source>
</evidence>
<dbReference type="KEGG" id="aprs:BI364_06515"/>
<dbReference type="PANTHER" id="PTHR43310:SF1">
    <property type="entry name" value="SULFATE TRANSPORTER YBAR-RELATED"/>
    <property type="match status" value="1"/>
</dbReference>
<dbReference type="SUPFAM" id="SSF52091">
    <property type="entry name" value="SpoIIaa-like"/>
    <property type="match status" value="1"/>
</dbReference>
<feature type="transmembrane region" description="Helical" evidence="5">
    <location>
        <begin position="362"/>
        <end position="390"/>
    </location>
</feature>
<dbReference type="InterPro" id="IPR011547">
    <property type="entry name" value="SLC26A/SulP_dom"/>
</dbReference>
<dbReference type="Gene3D" id="3.30.750.24">
    <property type="entry name" value="STAS domain"/>
    <property type="match status" value="1"/>
</dbReference>
<dbReference type="Proteomes" id="UP000095401">
    <property type="component" value="Chromosome"/>
</dbReference>
<evidence type="ECO:0000256" key="3">
    <source>
        <dbReference type="ARBA" id="ARBA00022989"/>
    </source>
</evidence>
<dbReference type="PROSITE" id="PS50801">
    <property type="entry name" value="STAS"/>
    <property type="match status" value="1"/>
</dbReference>
<feature type="transmembrane region" description="Helical" evidence="5">
    <location>
        <begin position="221"/>
        <end position="248"/>
    </location>
</feature>
<feature type="transmembrane region" description="Helical" evidence="5">
    <location>
        <begin position="40"/>
        <end position="57"/>
    </location>
</feature>
<feature type="transmembrane region" description="Helical" evidence="5">
    <location>
        <begin position="269"/>
        <end position="292"/>
    </location>
</feature>
<dbReference type="CDD" id="cd07042">
    <property type="entry name" value="STAS_SulP_like_sulfate_transporter"/>
    <property type="match status" value="1"/>
</dbReference>
<feature type="transmembrane region" description="Helical" evidence="5">
    <location>
        <begin position="325"/>
        <end position="342"/>
    </location>
</feature>
<dbReference type="EMBL" id="CP017415">
    <property type="protein sequence ID" value="AOU99602.1"/>
    <property type="molecule type" value="Genomic_DNA"/>
</dbReference>
<organism evidence="7 8">
    <name type="scientific">Acidihalobacter yilgarnensis</name>
    <dbReference type="NCBI Taxonomy" id="2819280"/>
    <lineage>
        <taxon>Bacteria</taxon>
        <taxon>Pseudomonadati</taxon>
        <taxon>Pseudomonadota</taxon>
        <taxon>Gammaproteobacteria</taxon>
        <taxon>Chromatiales</taxon>
        <taxon>Ectothiorhodospiraceae</taxon>
        <taxon>Acidihalobacter</taxon>
    </lineage>
</organism>
<evidence type="ECO:0000256" key="2">
    <source>
        <dbReference type="ARBA" id="ARBA00022692"/>
    </source>
</evidence>
<feature type="domain" description="STAS" evidence="6">
    <location>
        <begin position="405"/>
        <end position="507"/>
    </location>
</feature>
<protein>
    <submittedName>
        <fullName evidence="7">Sodium-independent anion transporter</fullName>
    </submittedName>
</protein>
<name>A0A1D8ISW0_9GAMM</name>
<sequence length="507" mass="54753">MPTLSRFEETKINVLSGITVALALVPEAIAFAMVAHVSPLTGLYAAFILVLITSIWGGRPGMVSGASGATAVVMTALVVSHGVEYLFAAVVLMGLLQILFAVAKLSKFVRLIPHPVMLGFINGLAIVIFLAQLDHFKIKTPQGVEQWMPDSALLIMLGLVALAMLVIYLTPRVTRAIPATLSGVLVVTALVVIFKIPTVTVGDIASLSGSLPSFHLPEVPWTWHTLAIIFPYSLIMAANALVETLLTLNLIDEMTDTRGKPNKESLAQGISNVACGFFGAMGGCAMLGESIINVSNGAIRRLSGITTAIFLISFILFASKLIEQIPVAALVGVMFVVVEKTFEWSSLRFFGKLPVADIFIGILVAGITVFVDITVAVAAGVVVAALVFAWEHAKEIRVKIALDAQGNKIYELEGTLFFASVAQFNALFTPREDPETVIVEFRKARIVDHSAIEAIDALAARYERNGKKLYLRHLSVDCRDLLDKARDLVEFNVAEDPHYRVADDKIN</sequence>
<dbReference type="Pfam" id="PF01740">
    <property type="entry name" value="STAS"/>
    <property type="match status" value="1"/>
</dbReference>
<feature type="transmembrane region" description="Helical" evidence="5">
    <location>
        <begin position="181"/>
        <end position="201"/>
    </location>
</feature>
<feature type="transmembrane region" description="Helical" evidence="5">
    <location>
        <begin position="298"/>
        <end position="318"/>
    </location>
</feature>
<dbReference type="PANTHER" id="PTHR43310">
    <property type="entry name" value="SULFATE TRANSPORTER YBAR-RELATED"/>
    <property type="match status" value="1"/>
</dbReference>
<evidence type="ECO:0000313" key="7">
    <source>
        <dbReference type="EMBL" id="AOU99602.1"/>
    </source>
</evidence>
<gene>
    <name evidence="7" type="ORF">BI364_06515</name>
</gene>
<keyword evidence="2 5" id="KW-0812">Transmembrane</keyword>
<feature type="transmembrane region" description="Helical" evidence="5">
    <location>
        <begin position="62"/>
        <end position="79"/>
    </location>
</feature>
<evidence type="ECO:0000256" key="5">
    <source>
        <dbReference type="SAM" id="Phobius"/>
    </source>
</evidence>
<feature type="transmembrane region" description="Helical" evidence="5">
    <location>
        <begin position="85"/>
        <end position="103"/>
    </location>
</feature>
<feature type="transmembrane region" description="Helical" evidence="5">
    <location>
        <begin position="12"/>
        <end position="34"/>
    </location>
</feature>
<dbReference type="InterPro" id="IPR002645">
    <property type="entry name" value="STAS_dom"/>
</dbReference>
<dbReference type="Pfam" id="PF00916">
    <property type="entry name" value="Sulfate_transp"/>
    <property type="match status" value="1"/>
</dbReference>
<evidence type="ECO:0000256" key="4">
    <source>
        <dbReference type="ARBA" id="ARBA00023136"/>
    </source>
</evidence>
<feature type="transmembrane region" description="Helical" evidence="5">
    <location>
        <begin position="115"/>
        <end position="132"/>
    </location>
</feature>
<comment type="subcellular location">
    <subcellularLocation>
        <location evidence="1">Membrane</location>
        <topology evidence="1">Multi-pass membrane protein</topology>
    </subcellularLocation>
</comment>
<dbReference type="AlphaFoldDB" id="A0A1D8ISW0"/>
<accession>A0A1D8ISW0</accession>
<evidence type="ECO:0000256" key="1">
    <source>
        <dbReference type="ARBA" id="ARBA00004141"/>
    </source>
</evidence>